<dbReference type="EMBL" id="MHOT01000013">
    <property type="protein sequence ID" value="OGZ69293.1"/>
    <property type="molecule type" value="Genomic_DNA"/>
</dbReference>
<name>A0A1G2I3F2_9BACT</name>
<dbReference type="STRING" id="1802207.A3D44_01215"/>
<protein>
    <submittedName>
        <fullName evidence="1">Uncharacterized protein</fullName>
    </submittedName>
</protein>
<organism evidence="1 2">
    <name type="scientific">Candidatus Staskawiczbacteria bacterium RIFCSPHIGHO2_02_FULL_42_22</name>
    <dbReference type="NCBI Taxonomy" id="1802207"/>
    <lineage>
        <taxon>Bacteria</taxon>
        <taxon>Candidatus Staskawicziibacteriota</taxon>
    </lineage>
</organism>
<evidence type="ECO:0000313" key="1">
    <source>
        <dbReference type="EMBL" id="OGZ69293.1"/>
    </source>
</evidence>
<gene>
    <name evidence="1" type="ORF">A3D44_01215</name>
</gene>
<sequence>MIPIFYFLAQLVAKRAKKSNKEEKNVMEVTFLSDLAHPDGYEAVREALCRFDCRKAIVETDERFRPFADGVHLVACIETTRPMRTVRLAMSEDGRTCRVIGWSK</sequence>
<evidence type="ECO:0000313" key="2">
    <source>
        <dbReference type="Proteomes" id="UP000178820"/>
    </source>
</evidence>
<reference evidence="1 2" key="1">
    <citation type="journal article" date="2016" name="Nat. Commun.">
        <title>Thousands of microbial genomes shed light on interconnected biogeochemical processes in an aquifer system.</title>
        <authorList>
            <person name="Anantharaman K."/>
            <person name="Brown C.T."/>
            <person name="Hug L.A."/>
            <person name="Sharon I."/>
            <person name="Castelle C.J."/>
            <person name="Probst A.J."/>
            <person name="Thomas B.C."/>
            <person name="Singh A."/>
            <person name="Wilkins M.J."/>
            <person name="Karaoz U."/>
            <person name="Brodie E.L."/>
            <person name="Williams K.H."/>
            <person name="Hubbard S.S."/>
            <person name="Banfield J.F."/>
        </authorList>
    </citation>
    <scope>NUCLEOTIDE SEQUENCE [LARGE SCALE GENOMIC DNA]</scope>
</reference>
<comment type="caution">
    <text evidence="1">The sequence shown here is derived from an EMBL/GenBank/DDBJ whole genome shotgun (WGS) entry which is preliminary data.</text>
</comment>
<dbReference type="Proteomes" id="UP000178820">
    <property type="component" value="Unassembled WGS sequence"/>
</dbReference>
<accession>A0A1G2I3F2</accession>
<proteinExistence type="predicted"/>
<dbReference type="AlphaFoldDB" id="A0A1G2I3F2"/>